<evidence type="ECO:0000256" key="1">
    <source>
        <dbReference type="SAM" id="SignalP"/>
    </source>
</evidence>
<dbReference type="Gene3D" id="3.30.457.10">
    <property type="entry name" value="Copper amine oxidase-like, N-terminal domain"/>
    <property type="match status" value="2"/>
</dbReference>
<feature type="chain" id="PRO_5030587976" evidence="1">
    <location>
        <begin position="25"/>
        <end position="382"/>
    </location>
</feature>
<dbReference type="AlphaFoldDB" id="A0A1H9BBG9"/>
<protein>
    <submittedName>
        <fullName evidence="3">Copper amine oxidase N-terminal domain-containing protein</fullName>
    </submittedName>
</protein>
<keyword evidence="1" id="KW-0732">Signal</keyword>
<evidence type="ECO:0000313" key="4">
    <source>
        <dbReference type="Proteomes" id="UP000199410"/>
    </source>
</evidence>
<comment type="caution">
    <text evidence="3">The sequence shown here is derived from an EMBL/GenBank/DDBJ whole genome shotgun (WGS) entry which is preliminary data.</text>
</comment>
<dbReference type="Pfam" id="PF07833">
    <property type="entry name" value="Cu_amine_oxidN1"/>
    <property type="match status" value="1"/>
</dbReference>
<sequence>MRIKIIITVVICLWMLPFSQTAQAANLSEHYHDITDNDLHNSIIMSPESSKAFVNGNMVSAVQPLIKDGRTLVPLRFISEGFGAKVDFNAKNNTITIKNSDKIITLKIGNKAIDVNGHSIQMDVAANLHHNSTYIPLRYIGEAFDKKVVYLKNENLQPYSLIMIRDVKAAELENLKLVRICEWLFQGKSIVYSDRFMAVIQEKGQLFYSNYFSDFEPFVYKEFVEDKNIIKLGDIWIKTDMGNFYMDYAYNTTREFILYYVDGQSISRVAVEKAPIKAVKPYENNVYYLTRYERGIVNAHETSNLKSATRTNGQWVTDYLGKPGFYYGFDTIGNSYNWKINDNGIYIFGYNRFGNLSSDDRKKTFGNYRVDVKGHNHEVLHP</sequence>
<dbReference type="RefSeq" id="WP_239354549.1">
    <property type="nucleotide sequence ID" value="NZ_FMUG01000002.1"/>
</dbReference>
<evidence type="ECO:0000259" key="2">
    <source>
        <dbReference type="Pfam" id="PF07833"/>
    </source>
</evidence>
<dbReference type="Proteomes" id="UP000199410">
    <property type="component" value="Unassembled WGS sequence"/>
</dbReference>
<dbReference type="InterPro" id="IPR012854">
    <property type="entry name" value="Cu_amine_oxidase-like_N"/>
</dbReference>
<dbReference type="EMBL" id="FOEL01000002">
    <property type="protein sequence ID" value="SEP86362.1"/>
    <property type="molecule type" value="Genomic_DNA"/>
</dbReference>
<accession>A0A1H9BBG9</accession>
<dbReference type="InterPro" id="IPR036582">
    <property type="entry name" value="Mao_N_sf"/>
</dbReference>
<organism evidence="3 4">
    <name type="scientific">Lysinibacillus fusiformis</name>
    <dbReference type="NCBI Taxonomy" id="28031"/>
    <lineage>
        <taxon>Bacteria</taxon>
        <taxon>Bacillati</taxon>
        <taxon>Bacillota</taxon>
        <taxon>Bacilli</taxon>
        <taxon>Bacillales</taxon>
        <taxon>Bacillaceae</taxon>
        <taxon>Lysinibacillus</taxon>
    </lineage>
</organism>
<gene>
    <name evidence="3" type="ORF">SAMN02787113_00755</name>
</gene>
<feature type="signal peptide" evidence="1">
    <location>
        <begin position="1"/>
        <end position="24"/>
    </location>
</feature>
<proteinExistence type="predicted"/>
<dbReference type="SUPFAM" id="SSF55383">
    <property type="entry name" value="Copper amine oxidase, domain N"/>
    <property type="match status" value="2"/>
</dbReference>
<name>A0A1H9BBG9_9BACI</name>
<feature type="domain" description="Copper amine oxidase-like N-terminal" evidence="2">
    <location>
        <begin position="54"/>
        <end position="151"/>
    </location>
</feature>
<reference evidence="3 4" key="1">
    <citation type="submission" date="2016-10" db="EMBL/GenBank/DDBJ databases">
        <authorList>
            <person name="Varghese N."/>
            <person name="Submissions S."/>
        </authorList>
    </citation>
    <scope>NUCLEOTIDE SEQUENCE [LARGE SCALE GENOMIC DNA]</scope>
    <source>
        <strain evidence="3 4">TC-13</strain>
    </source>
</reference>
<evidence type="ECO:0000313" key="3">
    <source>
        <dbReference type="EMBL" id="SEP86362.1"/>
    </source>
</evidence>